<feature type="compositionally biased region" description="Acidic residues" evidence="1">
    <location>
        <begin position="71"/>
        <end position="86"/>
    </location>
</feature>
<evidence type="ECO:0000313" key="3">
    <source>
        <dbReference type="Proteomes" id="UP000076738"/>
    </source>
</evidence>
<protein>
    <submittedName>
        <fullName evidence="2">Uncharacterized protein</fullName>
    </submittedName>
</protein>
<feature type="compositionally biased region" description="Basic and acidic residues" evidence="1">
    <location>
        <begin position="58"/>
        <end position="70"/>
    </location>
</feature>
<proteinExistence type="predicted"/>
<dbReference type="OrthoDB" id="3260379at2759"/>
<evidence type="ECO:0000313" key="2">
    <source>
        <dbReference type="EMBL" id="KZO99123.1"/>
    </source>
</evidence>
<sequence length="285" mass="31783">MPTKQKRSPYVPAALRTELAEYTNLLRSLHVENVQDLARHVLPAGRASKGKGKGRKDTKKEKGGKERGTMTEEEELDLPSEAEGSELDNFLPSDTDDDRSSDARPRKHKQPKPGDVRWPLMAEDVYVPEWTLADEVAVIAGQVLAQSSSPSAAVEEGADPDPLSPAYNDTLTSSASLLLCQLLVLLSSNRPKLAKSLQNRFRPLGWEEVLEVAAASGALEAEVLERARGRMDVDGEEGVRAVERRKIVEASERRLREVWDLYEQDLFDVPELPDSEPPRKKRKKR</sequence>
<dbReference type="EMBL" id="KV417273">
    <property type="protein sequence ID" value="KZO99123.1"/>
    <property type="molecule type" value="Genomic_DNA"/>
</dbReference>
<keyword evidence="3" id="KW-1185">Reference proteome</keyword>
<feature type="compositionally biased region" description="Basic residues" evidence="1">
    <location>
        <begin position="48"/>
        <end position="57"/>
    </location>
</feature>
<accession>A0A167PU10</accession>
<dbReference type="Proteomes" id="UP000076738">
    <property type="component" value="Unassembled WGS sequence"/>
</dbReference>
<reference evidence="2 3" key="1">
    <citation type="journal article" date="2016" name="Mol. Biol. Evol.">
        <title>Comparative Genomics of Early-Diverging Mushroom-Forming Fungi Provides Insights into the Origins of Lignocellulose Decay Capabilities.</title>
        <authorList>
            <person name="Nagy L.G."/>
            <person name="Riley R."/>
            <person name="Tritt A."/>
            <person name="Adam C."/>
            <person name="Daum C."/>
            <person name="Floudas D."/>
            <person name="Sun H."/>
            <person name="Yadav J.S."/>
            <person name="Pangilinan J."/>
            <person name="Larsson K.H."/>
            <person name="Matsuura K."/>
            <person name="Barry K."/>
            <person name="Labutti K."/>
            <person name="Kuo R."/>
            <person name="Ohm R.A."/>
            <person name="Bhattacharya S.S."/>
            <person name="Shirouzu T."/>
            <person name="Yoshinaga Y."/>
            <person name="Martin F.M."/>
            <person name="Grigoriev I.V."/>
            <person name="Hibbett D.S."/>
        </authorList>
    </citation>
    <scope>NUCLEOTIDE SEQUENCE [LARGE SCALE GENOMIC DNA]</scope>
    <source>
        <strain evidence="2 3">TUFC12733</strain>
    </source>
</reference>
<name>A0A167PU10_CALVF</name>
<organism evidence="2 3">
    <name type="scientific">Calocera viscosa (strain TUFC12733)</name>
    <dbReference type="NCBI Taxonomy" id="1330018"/>
    <lineage>
        <taxon>Eukaryota</taxon>
        <taxon>Fungi</taxon>
        <taxon>Dikarya</taxon>
        <taxon>Basidiomycota</taxon>
        <taxon>Agaricomycotina</taxon>
        <taxon>Dacrymycetes</taxon>
        <taxon>Dacrymycetales</taxon>
        <taxon>Dacrymycetaceae</taxon>
        <taxon>Calocera</taxon>
    </lineage>
</organism>
<feature type="region of interest" description="Disordered" evidence="1">
    <location>
        <begin position="40"/>
        <end position="116"/>
    </location>
</feature>
<dbReference type="AlphaFoldDB" id="A0A167PU10"/>
<evidence type="ECO:0000256" key="1">
    <source>
        <dbReference type="SAM" id="MobiDB-lite"/>
    </source>
</evidence>
<gene>
    <name evidence="2" type="ORF">CALVIDRAFT_403609</name>
</gene>